<dbReference type="PANTHER" id="PTHR43395">
    <property type="entry name" value="SENSOR HISTIDINE KINASE CHEA"/>
    <property type="match status" value="1"/>
</dbReference>
<dbReference type="InterPro" id="IPR036097">
    <property type="entry name" value="HisK_dim/P_sf"/>
</dbReference>
<dbReference type="Gene3D" id="3.30.565.10">
    <property type="entry name" value="Histidine kinase-like ATPase, C-terminal domain"/>
    <property type="match status" value="1"/>
</dbReference>
<evidence type="ECO:0000256" key="8">
    <source>
        <dbReference type="ARBA" id="ARBA00035100"/>
    </source>
</evidence>
<dbReference type="SMART" id="SM00387">
    <property type="entry name" value="HATPase_c"/>
    <property type="match status" value="1"/>
</dbReference>
<feature type="domain" description="CheW-like" evidence="11">
    <location>
        <begin position="635"/>
        <end position="767"/>
    </location>
</feature>
<keyword evidence="5" id="KW-0808">Transferase</keyword>
<gene>
    <name evidence="13" type="ORF">C9I28_25625</name>
</gene>
<organism evidence="13 14">
    <name type="scientific">Pseudoduganella armeniaca</name>
    <dbReference type="NCBI Taxonomy" id="2072590"/>
    <lineage>
        <taxon>Bacteria</taxon>
        <taxon>Pseudomonadati</taxon>
        <taxon>Pseudomonadota</taxon>
        <taxon>Betaproteobacteria</taxon>
        <taxon>Burkholderiales</taxon>
        <taxon>Oxalobacteraceae</taxon>
        <taxon>Telluria group</taxon>
        <taxon>Pseudoduganella</taxon>
    </lineage>
</organism>
<sequence>MTTVLEQFMTEGRDFVQAIGSNLLALEKNPGDHGLMDELFRVVHTLKGNCGLFDFPDMFRVIHAAEDLMSEVRERRLAYGREIADALLDALDFITLQLDEIESDGQPGTGHGPRSTALAAALAQLAGTGAAISAAAPAAAMTGTPEQQQRLRDALAQVPAAQQREWQRDGAALTWVEYRPEAECFFKGEDPLYHVSQLAGVLWQRVLPAAPWAPLAELDPYQCNLVFQAVLDAPRADIELHFRYVPEQVWLAELPPSQEDPAAQRADAATRQAARQLVSQQRAALMDTSWVAGRVQAAVTAMRNCLGAIGDTQAVETLDTAAGAAFAASTAAPLLAWLDAFDAAPAASVSGDVESVTAAAGETTDARGRRAEDQPGARVLKVEQAKIDRLMNLIGEMVVARNGLPYLAARAEEQYGVRELAREIKAQHGVINRIVEEMQDAIMQVRMTPVSFVFQRFPRLVRDIARRLGKEVELVLEGEATEADKNVIEALADPLVHIVRNSLDHGLESPADRLAAGKPASGRLVIGARQEADRVIIEVSDDGHGIDPARIRRKAYEKGLLDEAALERISDQEAVNLVFLPGFSTAAQVSDLSGRGVGMDAVKSAVEKLNGTVTLTSTAGRGTTLQLALPLSMAVSNVMIVQSGGARYGVPMDLVAETVRLAQGGIRTIKQSQAAVLRNRVVPLHGLNALLALATPQRPNADDELAVLVLRLHGQYVGIVVDDFCDVAEVILKPMNGILDGLTAYAGSALMGDGSVLMVLNPKELLQ</sequence>
<dbReference type="CDD" id="cd00088">
    <property type="entry name" value="HPT"/>
    <property type="match status" value="1"/>
</dbReference>
<dbReference type="Pfam" id="PF02895">
    <property type="entry name" value="H-kinase_dim"/>
    <property type="match status" value="1"/>
</dbReference>
<comment type="function">
    <text evidence="8">Involved in the transmission of sensory signals from the chemoreceptors to the flagellar motors. CheA is autophosphorylated; it can transfer its phosphate group to either CheB or CheY.</text>
</comment>
<dbReference type="EMBL" id="CP028324">
    <property type="protein sequence ID" value="AVR98635.1"/>
    <property type="molecule type" value="Genomic_DNA"/>
</dbReference>
<evidence type="ECO:0000259" key="12">
    <source>
        <dbReference type="PROSITE" id="PS50894"/>
    </source>
</evidence>
<evidence type="ECO:0000256" key="4">
    <source>
        <dbReference type="ARBA" id="ARBA00022553"/>
    </source>
</evidence>
<evidence type="ECO:0000313" key="13">
    <source>
        <dbReference type="EMBL" id="AVR98635.1"/>
    </source>
</evidence>
<dbReference type="Pfam" id="PF01584">
    <property type="entry name" value="CheW"/>
    <property type="match status" value="1"/>
</dbReference>
<keyword evidence="4 9" id="KW-0597">Phosphoprotein</keyword>
<dbReference type="InterPro" id="IPR036890">
    <property type="entry name" value="HATPase_C_sf"/>
</dbReference>
<evidence type="ECO:0000313" key="14">
    <source>
        <dbReference type="Proteomes" id="UP000240505"/>
    </source>
</evidence>
<proteinExistence type="predicted"/>
<comment type="catalytic activity">
    <reaction evidence="1">
        <text>ATP + protein L-histidine = ADP + protein N-phospho-L-histidine.</text>
        <dbReference type="EC" id="2.7.13.3"/>
    </reaction>
</comment>
<dbReference type="GO" id="GO:0005737">
    <property type="term" value="C:cytoplasm"/>
    <property type="evidence" value="ECO:0007669"/>
    <property type="project" value="InterPro"/>
</dbReference>
<dbReference type="Pfam" id="PF02518">
    <property type="entry name" value="HATPase_c"/>
    <property type="match status" value="1"/>
</dbReference>
<dbReference type="SMART" id="SM01231">
    <property type="entry name" value="H-kinase_dim"/>
    <property type="match status" value="1"/>
</dbReference>
<evidence type="ECO:0000256" key="3">
    <source>
        <dbReference type="ARBA" id="ARBA00021495"/>
    </source>
</evidence>
<dbReference type="AlphaFoldDB" id="A0A2R4CGC5"/>
<dbReference type="Gene3D" id="1.20.120.160">
    <property type="entry name" value="HPT domain"/>
    <property type="match status" value="1"/>
</dbReference>
<dbReference type="SUPFAM" id="SSF55874">
    <property type="entry name" value="ATPase domain of HSP90 chaperone/DNA topoisomerase II/histidine kinase"/>
    <property type="match status" value="1"/>
</dbReference>
<feature type="modified residue" description="Phosphohistidine" evidence="9">
    <location>
        <position position="44"/>
    </location>
</feature>
<reference evidence="13 14" key="1">
    <citation type="submission" date="2018-03" db="EMBL/GenBank/DDBJ databases">
        <title>Massilia armeniaca sp. nov., isolated from desert soil.</title>
        <authorList>
            <person name="Huang H."/>
            <person name="Ren M."/>
        </authorList>
    </citation>
    <scope>NUCLEOTIDE SEQUENCE [LARGE SCALE GENOMIC DNA]</scope>
    <source>
        <strain evidence="13 14">ZMN-3</strain>
    </source>
</reference>
<dbReference type="PRINTS" id="PR00344">
    <property type="entry name" value="BCTRLSENSOR"/>
</dbReference>
<dbReference type="InterPro" id="IPR008207">
    <property type="entry name" value="Sig_transdc_His_kin_Hpt_dom"/>
</dbReference>
<dbReference type="GO" id="GO:0000155">
    <property type="term" value="F:phosphorelay sensor kinase activity"/>
    <property type="evidence" value="ECO:0007669"/>
    <property type="project" value="InterPro"/>
</dbReference>
<dbReference type="InterPro" id="IPR004105">
    <property type="entry name" value="CheA-like_dim"/>
</dbReference>
<dbReference type="SMART" id="SM00073">
    <property type="entry name" value="HPT"/>
    <property type="match status" value="1"/>
</dbReference>
<dbReference type="SUPFAM" id="SSF47226">
    <property type="entry name" value="Histidine-containing phosphotransfer domain, HPT domain"/>
    <property type="match status" value="1"/>
</dbReference>
<feature type="domain" description="HPt" evidence="12">
    <location>
        <begin position="1"/>
        <end position="101"/>
    </location>
</feature>
<dbReference type="SUPFAM" id="SSF50341">
    <property type="entry name" value="CheW-like"/>
    <property type="match status" value="1"/>
</dbReference>
<name>A0A2R4CGC5_9BURK</name>
<keyword evidence="14" id="KW-1185">Reference proteome</keyword>
<dbReference type="InterPro" id="IPR036061">
    <property type="entry name" value="CheW-like_dom_sf"/>
</dbReference>
<dbReference type="InterPro" id="IPR036641">
    <property type="entry name" value="HPT_dom_sf"/>
</dbReference>
<accession>A0A2R4CGC5</accession>
<evidence type="ECO:0000256" key="9">
    <source>
        <dbReference type="PROSITE-ProRule" id="PRU00110"/>
    </source>
</evidence>
<dbReference type="PROSITE" id="PS50851">
    <property type="entry name" value="CHEW"/>
    <property type="match status" value="1"/>
</dbReference>
<dbReference type="Gene3D" id="1.10.287.560">
    <property type="entry name" value="Histidine kinase CheA-like, homodimeric domain"/>
    <property type="match status" value="1"/>
</dbReference>
<dbReference type="PROSITE" id="PS50109">
    <property type="entry name" value="HIS_KIN"/>
    <property type="match status" value="1"/>
</dbReference>
<dbReference type="Proteomes" id="UP000240505">
    <property type="component" value="Chromosome"/>
</dbReference>
<dbReference type="InterPro" id="IPR005467">
    <property type="entry name" value="His_kinase_dom"/>
</dbReference>
<evidence type="ECO:0000256" key="7">
    <source>
        <dbReference type="ARBA" id="ARBA00023012"/>
    </source>
</evidence>
<dbReference type="GO" id="GO:0006935">
    <property type="term" value="P:chemotaxis"/>
    <property type="evidence" value="ECO:0007669"/>
    <property type="project" value="InterPro"/>
</dbReference>
<dbReference type="InterPro" id="IPR003594">
    <property type="entry name" value="HATPase_dom"/>
</dbReference>
<dbReference type="RefSeq" id="WP_107143968.1">
    <property type="nucleotide sequence ID" value="NZ_CP028324.1"/>
</dbReference>
<dbReference type="InterPro" id="IPR051315">
    <property type="entry name" value="Bact_Chemotaxis_CheA"/>
</dbReference>
<keyword evidence="6" id="KW-0418">Kinase</keyword>
<feature type="domain" description="Histidine kinase" evidence="10">
    <location>
        <begin position="431"/>
        <end position="633"/>
    </location>
</feature>
<dbReference type="InterPro" id="IPR004358">
    <property type="entry name" value="Sig_transdc_His_kin-like_C"/>
</dbReference>
<dbReference type="InterPro" id="IPR002545">
    <property type="entry name" value="CheW-lke_dom"/>
</dbReference>
<dbReference type="SMART" id="SM00260">
    <property type="entry name" value="CheW"/>
    <property type="match status" value="1"/>
</dbReference>
<dbReference type="PANTHER" id="PTHR43395:SF1">
    <property type="entry name" value="CHEMOTAXIS PROTEIN CHEA"/>
    <property type="match status" value="1"/>
</dbReference>
<dbReference type="PROSITE" id="PS50894">
    <property type="entry name" value="HPT"/>
    <property type="match status" value="1"/>
</dbReference>
<keyword evidence="7" id="KW-0902">Two-component regulatory system</keyword>
<evidence type="ECO:0000256" key="2">
    <source>
        <dbReference type="ARBA" id="ARBA00012438"/>
    </source>
</evidence>
<evidence type="ECO:0000256" key="5">
    <source>
        <dbReference type="ARBA" id="ARBA00022679"/>
    </source>
</evidence>
<dbReference type="CDD" id="cd16916">
    <property type="entry name" value="HATPase_CheA-like"/>
    <property type="match status" value="1"/>
</dbReference>
<dbReference type="EC" id="2.7.13.3" evidence="2"/>
<protein>
    <recommendedName>
        <fullName evidence="3">Chemotaxis protein CheA</fullName>
        <ecNumber evidence="2">2.7.13.3</ecNumber>
    </recommendedName>
</protein>
<dbReference type="Gene3D" id="2.30.30.40">
    <property type="entry name" value="SH3 Domains"/>
    <property type="match status" value="1"/>
</dbReference>
<dbReference type="InterPro" id="IPR037006">
    <property type="entry name" value="CheA-like_homodim_sf"/>
</dbReference>
<evidence type="ECO:0000259" key="11">
    <source>
        <dbReference type="PROSITE" id="PS50851"/>
    </source>
</evidence>
<dbReference type="OrthoDB" id="9803176at2"/>
<dbReference type="FunFam" id="3.30.565.10:FF:000016">
    <property type="entry name" value="Chemotaxis protein CheA, putative"/>
    <property type="match status" value="1"/>
</dbReference>
<evidence type="ECO:0000259" key="10">
    <source>
        <dbReference type="PROSITE" id="PS50109"/>
    </source>
</evidence>
<evidence type="ECO:0000256" key="6">
    <source>
        <dbReference type="ARBA" id="ARBA00022777"/>
    </source>
</evidence>
<dbReference type="SUPFAM" id="SSF47384">
    <property type="entry name" value="Homodimeric domain of signal transducing histidine kinase"/>
    <property type="match status" value="1"/>
</dbReference>
<evidence type="ECO:0000256" key="1">
    <source>
        <dbReference type="ARBA" id="ARBA00000085"/>
    </source>
</evidence>
<dbReference type="Pfam" id="PF01627">
    <property type="entry name" value="Hpt"/>
    <property type="match status" value="1"/>
</dbReference>
<dbReference type="KEGG" id="masz:C9I28_25625"/>